<protein>
    <submittedName>
        <fullName evidence="2">Uncharacterized protein</fullName>
    </submittedName>
</protein>
<proteinExistence type="predicted"/>
<keyword evidence="1" id="KW-0472">Membrane</keyword>
<feature type="transmembrane region" description="Helical" evidence="1">
    <location>
        <begin position="12"/>
        <end position="34"/>
    </location>
</feature>
<feature type="transmembrane region" description="Helical" evidence="1">
    <location>
        <begin position="64"/>
        <end position="88"/>
    </location>
</feature>
<dbReference type="EMBL" id="CALNXJ010000024">
    <property type="protein sequence ID" value="CAH3129745.1"/>
    <property type="molecule type" value="Genomic_DNA"/>
</dbReference>
<evidence type="ECO:0000256" key="1">
    <source>
        <dbReference type="SAM" id="Phobius"/>
    </source>
</evidence>
<keyword evidence="1" id="KW-0812">Transmembrane</keyword>
<evidence type="ECO:0000313" key="2">
    <source>
        <dbReference type="EMBL" id="CAH3129745.1"/>
    </source>
</evidence>
<dbReference type="AlphaFoldDB" id="A0AAU9WY88"/>
<dbReference type="PANTHER" id="PTHR36694:SF11">
    <property type="entry name" value="LP21121P-RELATED"/>
    <property type="match status" value="1"/>
</dbReference>
<feature type="transmembrane region" description="Helical" evidence="1">
    <location>
        <begin position="128"/>
        <end position="153"/>
    </location>
</feature>
<accession>A0AAU9WY88</accession>
<gene>
    <name evidence="2" type="ORF">PMEA_00013652</name>
</gene>
<name>A0AAU9WY88_9CNID</name>
<evidence type="ECO:0000313" key="3">
    <source>
        <dbReference type="Proteomes" id="UP001159428"/>
    </source>
</evidence>
<organism evidence="2 3">
    <name type="scientific">Pocillopora meandrina</name>
    <dbReference type="NCBI Taxonomy" id="46732"/>
    <lineage>
        <taxon>Eukaryota</taxon>
        <taxon>Metazoa</taxon>
        <taxon>Cnidaria</taxon>
        <taxon>Anthozoa</taxon>
        <taxon>Hexacorallia</taxon>
        <taxon>Scleractinia</taxon>
        <taxon>Astrocoeniina</taxon>
        <taxon>Pocilloporidae</taxon>
        <taxon>Pocillopora</taxon>
    </lineage>
</organism>
<comment type="caution">
    <text evidence="2">The sequence shown here is derived from an EMBL/GenBank/DDBJ whole genome shotgun (WGS) entry which is preliminary data.</text>
</comment>
<dbReference type="Proteomes" id="UP001159428">
    <property type="component" value="Unassembled WGS sequence"/>
</dbReference>
<sequence>MAVLVKTCCCGCSLRAGVMILGFLGLIGSAYSIYQHSQSIKVDKYVGENADEISQDLPFSKKHLLAIVILTYVSLVFGVISLLVNLLLLGSCSSSDKRLAFPWLGWSIFKLFFSFGVFIFYIDIWDGFADVFIVYIIEWLLLIYFIIVVYSYIEALRQDPSGTSAGFSPPLTGGNQTHRAGMECPPYVELQSDSV</sequence>
<keyword evidence="3" id="KW-1185">Reference proteome</keyword>
<keyword evidence="1" id="KW-1133">Transmembrane helix</keyword>
<dbReference type="PANTHER" id="PTHR36694">
    <property type="entry name" value="PASIFLORA 1, ISOFORM A-RELATED"/>
    <property type="match status" value="1"/>
</dbReference>
<reference evidence="2 3" key="1">
    <citation type="submission" date="2022-05" db="EMBL/GenBank/DDBJ databases">
        <authorList>
            <consortium name="Genoscope - CEA"/>
            <person name="William W."/>
        </authorList>
    </citation>
    <scope>NUCLEOTIDE SEQUENCE [LARGE SCALE GENOMIC DNA]</scope>
</reference>
<feature type="transmembrane region" description="Helical" evidence="1">
    <location>
        <begin position="100"/>
        <end position="122"/>
    </location>
</feature>